<dbReference type="Gene3D" id="2.40.33.20">
    <property type="entry name" value="PK beta-barrel domain-like"/>
    <property type="match status" value="1"/>
</dbReference>
<dbReference type="CDD" id="cd06445">
    <property type="entry name" value="ATase"/>
    <property type="match status" value="1"/>
</dbReference>
<dbReference type="GO" id="GO:0006281">
    <property type="term" value="P:DNA repair"/>
    <property type="evidence" value="ECO:0007669"/>
    <property type="project" value="InterPro"/>
</dbReference>
<dbReference type="GO" id="GO:0030151">
    <property type="term" value="F:molybdenum ion binding"/>
    <property type="evidence" value="ECO:0007669"/>
    <property type="project" value="InterPro"/>
</dbReference>
<dbReference type="InterPro" id="IPR011037">
    <property type="entry name" value="Pyrv_Knase-like_insert_dom_sf"/>
</dbReference>
<name>A0A832H3T0_9CYAN</name>
<evidence type="ECO:0000313" key="3">
    <source>
        <dbReference type="EMBL" id="HGW94617.1"/>
    </source>
</evidence>
<proteinExistence type="predicted"/>
<gene>
    <name evidence="3" type="ORF">ENR47_10095</name>
</gene>
<comment type="caution">
    <text evidence="3">The sequence shown here is derived from an EMBL/GenBank/DDBJ whole genome shotgun (WGS) entry which is preliminary data.</text>
</comment>
<dbReference type="GO" id="GO:0030170">
    <property type="term" value="F:pyridoxal phosphate binding"/>
    <property type="evidence" value="ECO:0007669"/>
    <property type="project" value="InterPro"/>
</dbReference>
<evidence type="ECO:0000256" key="1">
    <source>
        <dbReference type="ARBA" id="ARBA00022763"/>
    </source>
</evidence>
<dbReference type="GO" id="GO:0003824">
    <property type="term" value="F:catalytic activity"/>
    <property type="evidence" value="ECO:0007669"/>
    <property type="project" value="InterPro"/>
</dbReference>
<dbReference type="InterPro" id="IPR036388">
    <property type="entry name" value="WH-like_DNA-bd_sf"/>
</dbReference>
<dbReference type="SUPFAM" id="SSF46767">
    <property type="entry name" value="Methylated DNA-protein cysteine methyltransferase, C-terminal domain"/>
    <property type="match status" value="1"/>
</dbReference>
<dbReference type="InterPro" id="IPR014048">
    <property type="entry name" value="MethylDNA_cys_MeTrfase_DNA-bd"/>
</dbReference>
<dbReference type="Pfam" id="PF03473">
    <property type="entry name" value="MOSC"/>
    <property type="match status" value="1"/>
</dbReference>
<dbReference type="InterPro" id="IPR005302">
    <property type="entry name" value="MoCF_Sase_C"/>
</dbReference>
<feature type="domain" description="MOSC" evidence="2">
    <location>
        <begin position="16"/>
        <end position="136"/>
    </location>
</feature>
<dbReference type="InterPro" id="IPR036217">
    <property type="entry name" value="MethylDNA_cys_MeTrfase_DNAb"/>
</dbReference>
<dbReference type="SUPFAM" id="SSF50800">
    <property type="entry name" value="PK beta-barrel domain-like"/>
    <property type="match status" value="1"/>
</dbReference>
<dbReference type="AlphaFoldDB" id="A0A832H3T0"/>
<accession>A0A832H3T0</accession>
<keyword evidence="1" id="KW-0227">DNA damage</keyword>
<sequence length="249" mass="27030">MKISRLFIKPQSGMPVEAQQALMLAKGYGIRGDASAQGGSPRQILITDRVTLGQFGLQPGDLRENILLDTGFEGLQSGQVLQIGDALIRLTFLCEPCTYLNTLQPDLAKRIKAKRGWLGMVVTSGAIAVGDSVILSAHQFPALPHDAKGRFYELLARIPAGKVITTGDLIVALGVTPSHYRVFPSFIKQAPPELPVHRVVAIAGNLFNKHIPEQAERLAAEGIELQDGKVPSHYHLPAKCFHELGNVYL</sequence>
<reference evidence="3" key="1">
    <citation type="journal article" date="2020" name="mSystems">
        <title>Genome- and Community-Level Interaction Insights into Carbon Utilization and Element Cycling Functions of Hydrothermarchaeota in Hydrothermal Sediment.</title>
        <authorList>
            <person name="Zhou Z."/>
            <person name="Liu Y."/>
            <person name="Xu W."/>
            <person name="Pan J."/>
            <person name="Luo Z.H."/>
            <person name="Li M."/>
        </authorList>
    </citation>
    <scope>NUCLEOTIDE SEQUENCE [LARGE SCALE GENOMIC DNA]</scope>
    <source>
        <strain evidence="3">SpSt-402</strain>
    </source>
</reference>
<organism evidence="3">
    <name type="scientific">Oscillatoriales cyanobacterium SpSt-402</name>
    <dbReference type="NCBI Taxonomy" id="2282168"/>
    <lineage>
        <taxon>Bacteria</taxon>
        <taxon>Bacillati</taxon>
        <taxon>Cyanobacteriota</taxon>
        <taxon>Cyanophyceae</taxon>
        <taxon>Oscillatoriophycideae</taxon>
        <taxon>Oscillatoriales</taxon>
    </lineage>
</organism>
<protein>
    <submittedName>
        <fullName evidence="3">MOSC domain-containing protein</fullName>
    </submittedName>
</protein>
<dbReference type="Gene3D" id="1.10.10.10">
    <property type="entry name" value="Winged helix-like DNA-binding domain superfamily/Winged helix DNA-binding domain"/>
    <property type="match status" value="1"/>
</dbReference>
<evidence type="ECO:0000259" key="2">
    <source>
        <dbReference type="PROSITE" id="PS51340"/>
    </source>
</evidence>
<dbReference type="Pfam" id="PF01035">
    <property type="entry name" value="DNA_binding_1"/>
    <property type="match status" value="1"/>
</dbReference>
<dbReference type="PROSITE" id="PS51340">
    <property type="entry name" value="MOSC"/>
    <property type="match status" value="1"/>
</dbReference>
<dbReference type="EMBL" id="DSRD01000630">
    <property type="protein sequence ID" value="HGW94617.1"/>
    <property type="molecule type" value="Genomic_DNA"/>
</dbReference>